<dbReference type="PANTHER" id="PTHR22953">
    <property type="entry name" value="ACID PHOSPHATASE RELATED"/>
    <property type="match status" value="1"/>
</dbReference>
<reference evidence="4 5" key="1">
    <citation type="submission" date="2023-08" db="EMBL/GenBank/DDBJ databases">
        <title>Draft genome sequence of Algoriphagus taiwanensis.</title>
        <authorList>
            <person name="Takatani N."/>
            <person name="Hosokawa M."/>
            <person name="Sawabe T."/>
        </authorList>
    </citation>
    <scope>NUCLEOTIDE SEQUENCE [LARGE SCALE GENOMIC DNA]</scope>
    <source>
        <strain evidence="4 5">JCM 19755</strain>
    </source>
</reference>
<dbReference type="InterPro" id="IPR008979">
    <property type="entry name" value="Galactose-bd-like_sf"/>
</dbReference>
<dbReference type="RefSeq" id="WP_338230302.1">
    <property type="nucleotide sequence ID" value="NZ_BTPE01000019.1"/>
</dbReference>
<dbReference type="InterPro" id="IPR029052">
    <property type="entry name" value="Metallo-depent_PP-like"/>
</dbReference>
<evidence type="ECO:0000256" key="1">
    <source>
        <dbReference type="ARBA" id="ARBA00022729"/>
    </source>
</evidence>
<feature type="signal peptide" evidence="2">
    <location>
        <begin position="1"/>
        <end position="20"/>
    </location>
</feature>
<name>A0ABQ6Q6I8_9BACT</name>
<dbReference type="InterPro" id="IPR004843">
    <property type="entry name" value="Calcineurin-like_PHP"/>
</dbReference>
<dbReference type="Proteomes" id="UP001307705">
    <property type="component" value="Unassembled WGS sequence"/>
</dbReference>
<dbReference type="PANTHER" id="PTHR22953:SF153">
    <property type="entry name" value="PURPLE ACID PHOSPHATASE"/>
    <property type="match status" value="1"/>
</dbReference>
<sequence>MKKLIYLISLLALWNLNAKAQNTASPTFGEVFFSDPTLAQAFSETFRYTGLIQTLDSGWEYLGKDSLPGIHRDIPDFDSFLAINLPHRLTFPNHSMWYRTETDLQEGILWVDADDGAQVWIDGKRVPRSTDGEYFPISQNGQQKILIRVVNNAMAGGLRRVTWARKRDFDHWKSGAQTRRDSLLLFSKNQLVKNEELKKSIQKKGLEILDQYPILFTAPVMILGDRGSYFIRWVSEKSGEARLLMTNGEEKVLISENGIFTLETDQKSLEFDLFQQEAYQGRFSFSLPEQKEKVRLAVWGDSQGGWNTFDHISKQISDLSPDFSLGAGDLVNNGSEEMSYVRFLHAVSLMKTVQIPVPGNHDYDGYYEDLNPKQMKDHLFINEKATFGLNFLGPAALLTLDPNEFFPVSIPEGSSQRDFLESTLKSEEWRNRPWKIIALHQPPFSQGWPGYQGEQSIRELLEPYFHQGLIDVVIAGHTHDYERLTTAFSGYPVTFLIVGGAGGGLEPQGRISPKPEMDLLIKKHHFGILEMGNQSFEWEVFGLEGEILDHFRIQK</sequence>
<dbReference type="EMBL" id="BTPE01000019">
    <property type="protein sequence ID" value="GMQ35476.1"/>
    <property type="molecule type" value="Genomic_DNA"/>
</dbReference>
<accession>A0ABQ6Q6I8</accession>
<gene>
    <name evidence="4" type="ORF">Ataiwa_37490</name>
</gene>
<dbReference type="Pfam" id="PF00149">
    <property type="entry name" value="Metallophos"/>
    <property type="match status" value="1"/>
</dbReference>
<dbReference type="InterPro" id="IPR039331">
    <property type="entry name" value="PAPs-like"/>
</dbReference>
<protein>
    <recommendedName>
        <fullName evidence="3">Calcineurin-like phosphoesterase domain-containing protein</fullName>
    </recommendedName>
</protein>
<dbReference type="SUPFAM" id="SSF49785">
    <property type="entry name" value="Galactose-binding domain-like"/>
    <property type="match status" value="1"/>
</dbReference>
<evidence type="ECO:0000313" key="5">
    <source>
        <dbReference type="Proteomes" id="UP001307705"/>
    </source>
</evidence>
<dbReference type="Gene3D" id="3.60.21.10">
    <property type="match status" value="1"/>
</dbReference>
<evidence type="ECO:0000259" key="3">
    <source>
        <dbReference type="Pfam" id="PF00149"/>
    </source>
</evidence>
<keyword evidence="1 2" id="KW-0732">Signal</keyword>
<feature type="domain" description="Calcineurin-like phosphoesterase" evidence="3">
    <location>
        <begin position="295"/>
        <end position="481"/>
    </location>
</feature>
<feature type="chain" id="PRO_5045316492" description="Calcineurin-like phosphoesterase domain-containing protein" evidence="2">
    <location>
        <begin position="21"/>
        <end position="555"/>
    </location>
</feature>
<keyword evidence="5" id="KW-1185">Reference proteome</keyword>
<evidence type="ECO:0000256" key="2">
    <source>
        <dbReference type="SAM" id="SignalP"/>
    </source>
</evidence>
<dbReference type="SUPFAM" id="SSF56300">
    <property type="entry name" value="Metallo-dependent phosphatases"/>
    <property type="match status" value="1"/>
</dbReference>
<organism evidence="4 5">
    <name type="scientific">Algoriphagus taiwanensis</name>
    <dbReference type="NCBI Taxonomy" id="1445656"/>
    <lineage>
        <taxon>Bacteria</taxon>
        <taxon>Pseudomonadati</taxon>
        <taxon>Bacteroidota</taxon>
        <taxon>Cytophagia</taxon>
        <taxon>Cytophagales</taxon>
        <taxon>Cyclobacteriaceae</taxon>
        <taxon>Algoriphagus</taxon>
    </lineage>
</organism>
<comment type="caution">
    <text evidence="4">The sequence shown here is derived from an EMBL/GenBank/DDBJ whole genome shotgun (WGS) entry which is preliminary data.</text>
</comment>
<proteinExistence type="predicted"/>
<evidence type="ECO:0000313" key="4">
    <source>
        <dbReference type="EMBL" id="GMQ35476.1"/>
    </source>
</evidence>